<dbReference type="Proteomes" id="UP000198122">
    <property type="component" value="Unassembled WGS sequence"/>
</dbReference>
<dbReference type="PANTHER" id="PTHR11839">
    <property type="entry name" value="UDP/ADP-SUGAR PYROPHOSPHATASE"/>
    <property type="match status" value="1"/>
</dbReference>
<evidence type="ECO:0000313" key="5">
    <source>
        <dbReference type="Proteomes" id="UP000198122"/>
    </source>
</evidence>
<keyword evidence="1" id="KW-0378">Hydrolase</keyword>
<dbReference type="InterPro" id="IPR000086">
    <property type="entry name" value="NUDIX_hydrolase_dom"/>
</dbReference>
<dbReference type="GO" id="GO:0006753">
    <property type="term" value="P:nucleoside phosphate metabolic process"/>
    <property type="evidence" value="ECO:0007669"/>
    <property type="project" value="TreeGrafter"/>
</dbReference>
<feature type="region of interest" description="Disordered" evidence="2">
    <location>
        <begin position="1"/>
        <end position="32"/>
    </location>
</feature>
<sequence>MSRGTRAARLAPAEQASFGDRPADRAAGAEQVVHEGPRYPVVSAEIEAGGARHTREWTEHPGAVAVVATREAADGVELYCVRQYRHPVRAEAWEIPAGLLDVEGEPMHEAAARELAEEAGLAAGTWEVLVDFHTTPGGSAEAIRVFWARDLRDAEIEDFEAEAEEVDMSGHWVPLGTLLEAVHDGRVHNPSTVIGALTVDRVLQGRGATRPVDAPFVLGPVGHRG</sequence>
<accession>A0A212SZI9</accession>
<dbReference type="SUPFAM" id="SSF55811">
    <property type="entry name" value="Nudix"/>
    <property type="match status" value="1"/>
</dbReference>
<dbReference type="GO" id="GO:0016787">
    <property type="term" value="F:hydrolase activity"/>
    <property type="evidence" value="ECO:0007669"/>
    <property type="project" value="UniProtKB-KW"/>
</dbReference>
<protein>
    <submittedName>
        <fullName evidence="4">ADP-ribose pyrophosphatase</fullName>
    </submittedName>
</protein>
<reference evidence="4 5" key="1">
    <citation type="submission" date="2017-06" db="EMBL/GenBank/DDBJ databases">
        <authorList>
            <person name="Kim H.J."/>
            <person name="Triplett B.A."/>
        </authorList>
    </citation>
    <scope>NUCLEOTIDE SEQUENCE [LARGE SCALE GENOMIC DNA]</scope>
    <source>
        <strain evidence="4 5">DSM 22179</strain>
    </source>
</reference>
<dbReference type="EMBL" id="FYEZ01000001">
    <property type="protein sequence ID" value="SNC59169.1"/>
    <property type="molecule type" value="Genomic_DNA"/>
</dbReference>
<evidence type="ECO:0000259" key="3">
    <source>
        <dbReference type="PROSITE" id="PS51462"/>
    </source>
</evidence>
<dbReference type="RefSeq" id="WP_200815012.1">
    <property type="nucleotide sequence ID" value="NZ_FYEZ01000001.1"/>
</dbReference>
<name>A0A212SZI9_9MICO</name>
<organism evidence="4 5">
    <name type="scientific">Kytococcus aerolatus</name>
    <dbReference type="NCBI Taxonomy" id="592308"/>
    <lineage>
        <taxon>Bacteria</taxon>
        <taxon>Bacillati</taxon>
        <taxon>Actinomycetota</taxon>
        <taxon>Actinomycetes</taxon>
        <taxon>Micrococcales</taxon>
        <taxon>Kytococcaceae</taxon>
        <taxon>Kytococcus</taxon>
    </lineage>
</organism>
<keyword evidence="5" id="KW-1185">Reference proteome</keyword>
<gene>
    <name evidence="4" type="ORF">SAMN05445756_0005</name>
</gene>
<proteinExistence type="predicted"/>
<evidence type="ECO:0000256" key="1">
    <source>
        <dbReference type="ARBA" id="ARBA00022801"/>
    </source>
</evidence>
<evidence type="ECO:0000256" key="2">
    <source>
        <dbReference type="SAM" id="MobiDB-lite"/>
    </source>
</evidence>
<dbReference type="PROSITE" id="PS51462">
    <property type="entry name" value="NUDIX"/>
    <property type="match status" value="1"/>
</dbReference>
<dbReference type="GO" id="GO:0005829">
    <property type="term" value="C:cytosol"/>
    <property type="evidence" value="ECO:0007669"/>
    <property type="project" value="TreeGrafter"/>
</dbReference>
<dbReference type="Pfam" id="PF00293">
    <property type="entry name" value="NUDIX"/>
    <property type="match status" value="1"/>
</dbReference>
<dbReference type="GO" id="GO:0019693">
    <property type="term" value="P:ribose phosphate metabolic process"/>
    <property type="evidence" value="ECO:0007669"/>
    <property type="project" value="TreeGrafter"/>
</dbReference>
<evidence type="ECO:0000313" key="4">
    <source>
        <dbReference type="EMBL" id="SNC59169.1"/>
    </source>
</evidence>
<dbReference type="AlphaFoldDB" id="A0A212SZI9"/>
<feature type="domain" description="Nudix hydrolase" evidence="3">
    <location>
        <begin position="58"/>
        <end position="195"/>
    </location>
</feature>
<dbReference type="PANTHER" id="PTHR11839:SF31">
    <property type="entry name" value="ADP-RIBOSE PYROPHOSPHATASE"/>
    <property type="match status" value="1"/>
</dbReference>
<dbReference type="Gene3D" id="3.90.79.10">
    <property type="entry name" value="Nucleoside Triphosphate Pyrophosphohydrolase"/>
    <property type="match status" value="1"/>
</dbReference>
<dbReference type="InterPro" id="IPR015797">
    <property type="entry name" value="NUDIX_hydrolase-like_dom_sf"/>
</dbReference>